<organism evidence="8 9">
    <name type="scientific">Dreissena polymorpha</name>
    <name type="common">Zebra mussel</name>
    <name type="synonym">Mytilus polymorpha</name>
    <dbReference type="NCBI Taxonomy" id="45954"/>
    <lineage>
        <taxon>Eukaryota</taxon>
        <taxon>Metazoa</taxon>
        <taxon>Spiralia</taxon>
        <taxon>Lophotrochozoa</taxon>
        <taxon>Mollusca</taxon>
        <taxon>Bivalvia</taxon>
        <taxon>Autobranchia</taxon>
        <taxon>Heteroconchia</taxon>
        <taxon>Euheterodonta</taxon>
        <taxon>Imparidentia</taxon>
        <taxon>Neoheterodontei</taxon>
        <taxon>Myida</taxon>
        <taxon>Dreissenoidea</taxon>
        <taxon>Dreissenidae</taxon>
        <taxon>Dreissena</taxon>
    </lineage>
</organism>
<dbReference type="PANTHER" id="PTHR13296">
    <property type="entry name" value="BCAS2 PROTEIN"/>
    <property type="match status" value="1"/>
</dbReference>
<dbReference type="GO" id="GO:0008380">
    <property type="term" value="P:RNA splicing"/>
    <property type="evidence" value="ECO:0007669"/>
    <property type="project" value="UniProtKB-KW"/>
</dbReference>
<name>A0A9D4MDL7_DREPO</name>
<evidence type="ECO:0000256" key="7">
    <source>
        <dbReference type="ARBA" id="ARBA00023242"/>
    </source>
</evidence>
<sequence>MAGEVVVDALPYFDQGYDETGVREAALALVEEETRRYRPTKNYLEYLPQAQYHHFETDIMKTEFERLQSRLPIEMMSMKRYELPQPPPGKMTDVSAWSECVENSQAQLEHQALRYVTGRDVSAWSECVENSQAQLEHQALRYVTGRDV</sequence>
<comment type="caution">
    <text evidence="8">The sequence shown here is derived from an EMBL/GenBank/DDBJ whole genome shotgun (WGS) entry which is preliminary data.</text>
</comment>
<dbReference type="EMBL" id="JAIWYP010000002">
    <property type="protein sequence ID" value="KAH3874225.1"/>
    <property type="molecule type" value="Genomic_DNA"/>
</dbReference>
<comment type="subcellular location">
    <subcellularLocation>
        <location evidence="1">Nucleus</location>
    </subcellularLocation>
</comment>
<dbReference type="Pfam" id="PF05700">
    <property type="entry name" value="BCAS2"/>
    <property type="match status" value="1"/>
</dbReference>
<dbReference type="GO" id="GO:0000974">
    <property type="term" value="C:Prp19 complex"/>
    <property type="evidence" value="ECO:0007669"/>
    <property type="project" value="TreeGrafter"/>
</dbReference>
<evidence type="ECO:0000256" key="5">
    <source>
        <dbReference type="ARBA" id="ARBA00022728"/>
    </source>
</evidence>
<dbReference type="InterPro" id="IPR008409">
    <property type="entry name" value="SPF27"/>
</dbReference>
<proteinExistence type="inferred from homology"/>
<reference evidence="8" key="1">
    <citation type="journal article" date="2019" name="bioRxiv">
        <title>The Genome of the Zebra Mussel, Dreissena polymorpha: A Resource for Invasive Species Research.</title>
        <authorList>
            <person name="McCartney M.A."/>
            <person name="Auch B."/>
            <person name="Kono T."/>
            <person name="Mallez S."/>
            <person name="Zhang Y."/>
            <person name="Obille A."/>
            <person name="Becker A."/>
            <person name="Abrahante J.E."/>
            <person name="Garbe J."/>
            <person name="Badalamenti J.P."/>
            <person name="Herman A."/>
            <person name="Mangelson H."/>
            <person name="Liachko I."/>
            <person name="Sullivan S."/>
            <person name="Sone E.D."/>
            <person name="Koren S."/>
            <person name="Silverstein K.A.T."/>
            <person name="Beckman K.B."/>
            <person name="Gohl D.M."/>
        </authorList>
    </citation>
    <scope>NUCLEOTIDE SEQUENCE</scope>
    <source>
        <strain evidence="8">Duluth1</strain>
        <tissue evidence="8">Whole animal</tissue>
    </source>
</reference>
<keyword evidence="6" id="KW-0508">mRNA splicing</keyword>
<evidence type="ECO:0000256" key="6">
    <source>
        <dbReference type="ARBA" id="ARBA00023187"/>
    </source>
</evidence>
<accession>A0A9D4MDL7</accession>
<gene>
    <name evidence="8" type="ORF">DPMN_037467</name>
</gene>
<evidence type="ECO:0000256" key="2">
    <source>
        <dbReference type="ARBA" id="ARBA00010788"/>
    </source>
</evidence>
<dbReference type="GO" id="GO:0006397">
    <property type="term" value="P:mRNA processing"/>
    <property type="evidence" value="ECO:0007669"/>
    <property type="project" value="UniProtKB-KW"/>
</dbReference>
<reference evidence="8" key="2">
    <citation type="submission" date="2020-11" db="EMBL/GenBank/DDBJ databases">
        <authorList>
            <person name="McCartney M.A."/>
            <person name="Auch B."/>
            <person name="Kono T."/>
            <person name="Mallez S."/>
            <person name="Becker A."/>
            <person name="Gohl D.M."/>
            <person name="Silverstein K.A.T."/>
            <person name="Koren S."/>
            <person name="Bechman K.B."/>
            <person name="Herman A."/>
            <person name="Abrahante J.E."/>
            <person name="Garbe J."/>
        </authorList>
    </citation>
    <scope>NUCLEOTIDE SEQUENCE</scope>
    <source>
        <strain evidence="8">Duluth1</strain>
        <tissue evidence="8">Whole animal</tissue>
    </source>
</reference>
<dbReference type="PANTHER" id="PTHR13296:SF0">
    <property type="entry name" value="PRE-MRNA-SPLICING FACTOR SPF27"/>
    <property type="match status" value="1"/>
</dbReference>
<comment type="similarity">
    <text evidence="2">Belongs to the SPF27 family.</text>
</comment>
<evidence type="ECO:0000256" key="4">
    <source>
        <dbReference type="ARBA" id="ARBA00022664"/>
    </source>
</evidence>
<keyword evidence="7" id="KW-0539">Nucleus</keyword>
<evidence type="ECO:0000313" key="9">
    <source>
        <dbReference type="Proteomes" id="UP000828390"/>
    </source>
</evidence>
<evidence type="ECO:0000256" key="1">
    <source>
        <dbReference type="ARBA" id="ARBA00004123"/>
    </source>
</evidence>
<dbReference type="Proteomes" id="UP000828390">
    <property type="component" value="Unassembled WGS sequence"/>
</dbReference>
<keyword evidence="9" id="KW-1185">Reference proteome</keyword>
<keyword evidence="5" id="KW-0747">Spliceosome</keyword>
<dbReference type="GO" id="GO:0071011">
    <property type="term" value="C:precatalytic spliceosome"/>
    <property type="evidence" value="ECO:0007669"/>
    <property type="project" value="TreeGrafter"/>
</dbReference>
<keyword evidence="4" id="KW-0507">mRNA processing</keyword>
<dbReference type="AlphaFoldDB" id="A0A9D4MDL7"/>
<evidence type="ECO:0000256" key="3">
    <source>
        <dbReference type="ARBA" id="ARBA00014158"/>
    </source>
</evidence>
<protein>
    <recommendedName>
        <fullName evidence="3">Pre-mRNA-splicing factor SPF27</fullName>
    </recommendedName>
</protein>
<evidence type="ECO:0000313" key="8">
    <source>
        <dbReference type="EMBL" id="KAH3874225.1"/>
    </source>
</evidence>
<dbReference type="GO" id="GO:0071013">
    <property type="term" value="C:catalytic step 2 spliceosome"/>
    <property type="evidence" value="ECO:0007669"/>
    <property type="project" value="TreeGrafter"/>
</dbReference>